<feature type="transmembrane region" description="Helical" evidence="13">
    <location>
        <begin position="338"/>
        <end position="355"/>
    </location>
</feature>
<keyword evidence="5 13" id="KW-0812">Transmembrane</keyword>
<dbReference type="OrthoDB" id="1190692at2"/>
<dbReference type="PROSITE" id="PS50283">
    <property type="entry name" value="NA_SOLUT_SYMP_3"/>
    <property type="match status" value="1"/>
</dbReference>
<evidence type="ECO:0000256" key="1">
    <source>
        <dbReference type="ARBA" id="ARBA00004651"/>
    </source>
</evidence>
<feature type="transmembrane region" description="Helical" evidence="13">
    <location>
        <begin position="361"/>
        <end position="384"/>
    </location>
</feature>
<evidence type="ECO:0000256" key="10">
    <source>
        <dbReference type="ARBA" id="ARBA00023136"/>
    </source>
</evidence>
<keyword evidence="4" id="KW-1003">Cell membrane</keyword>
<evidence type="ECO:0008006" key="16">
    <source>
        <dbReference type="Google" id="ProtNLM"/>
    </source>
</evidence>
<proteinExistence type="inferred from homology"/>
<evidence type="ECO:0000256" key="7">
    <source>
        <dbReference type="ARBA" id="ARBA00022989"/>
    </source>
</evidence>
<keyword evidence="11" id="KW-0739">Sodium transport</keyword>
<evidence type="ECO:0000256" key="13">
    <source>
        <dbReference type="SAM" id="Phobius"/>
    </source>
</evidence>
<reference evidence="14 15" key="1">
    <citation type="submission" date="2018-08" db="EMBL/GenBank/DDBJ databases">
        <title>Genomic Encyclopedia of Archaeal and Bacterial Type Strains, Phase II (KMG-II): from individual species to whole genera.</title>
        <authorList>
            <person name="Goeker M."/>
        </authorList>
    </citation>
    <scope>NUCLEOTIDE SEQUENCE [LARGE SCALE GENOMIC DNA]</scope>
    <source>
        <strain evidence="14 15">DSM 5002</strain>
    </source>
</reference>
<dbReference type="PANTHER" id="PTHR48086">
    <property type="entry name" value="SODIUM/PROLINE SYMPORTER-RELATED"/>
    <property type="match status" value="1"/>
</dbReference>
<feature type="transmembrane region" description="Helical" evidence="13">
    <location>
        <begin position="67"/>
        <end position="91"/>
    </location>
</feature>
<feature type="transmembrane region" description="Helical" evidence="13">
    <location>
        <begin position="254"/>
        <end position="277"/>
    </location>
</feature>
<evidence type="ECO:0000313" key="15">
    <source>
        <dbReference type="Proteomes" id="UP000266273"/>
    </source>
</evidence>
<dbReference type="Gene3D" id="1.20.1730.10">
    <property type="entry name" value="Sodium/glucose cotransporter"/>
    <property type="match status" value="1"/>
</dbReference>
<evidence type="ECO:0000256" key="4">
    <source>
        <dbReference type="ARBA" id="ARBA00022475"/>
    </source>
</evidence>
<accession>A0A397PME9</accession>
<dbReference type="GO" id="GO:0005886">
    <property type="term" value="C:plasma membrane"/>
    <property type="evidence" value="ECO:0007669"/>
    <property type="project" value="UniProtKB-SubCell"/>
</dbReference>
<dbReference type="Proteomes" id="UP000266273">
    <property type="component" value="Unassembled WGS sequence"/>
</dbReference>
<name>A0A397PME9_9HYPH</name>
<dbReference type="RefSeq" id="WP_119062468.1">
    <property type="nucleotide sequence ID" value="NZ_QXDF01000004.1"/>
</dbReference>
<sequence>MTEILVTALAALILLSFFVAPLARDSQSFYRGWAEGGRPPGVLTLTFSQVTTWIFARSLLTAAILGFYFGIAGGIAYAAYYLSFLTGWAIVDQLRFRHGARSIQDFMRERFGTLGTSSYNFLIALRLISEVFANLLVVGIIFGTAGSTIYLLAVCVTTLVTLAYSMIGGLRASLRTDVLQMSLFLALMVLIMFALIDLPATSVAAIGASSPLVLENGWNLLLVALLQVWSYPMHDPVMMDRGFIADRRTTRASFLHAAWISVICILGFSLLGVIAGVEAQQGEEMMAVLARLLGDTTMTLVNLALVLSAVSTLDSTFSSAAKLAVADMRIGQPTVANGRIAMALFALGGLVFLALGTDDLYAAVAVSGTASLFLAPVIFFSIWGNMAIPRWSYLTAFIAAIAGAALYYAESGGHADIIAPLTGITIKYNKLLLISATVMIIGNGAFALGAWLRRPATAKPADTA</sequence>
<dbReference type="AlphaFoldDB" id="A0A397PME9"/>
<feature type="transmembrane region" description="Helical" evidence="13">
    <location>
        <begin position="431"/>
        <end position="452"/>
    </location>
</feature>
<keyword evidence="8" id="KW-0915">Sodium</keyword>
<keyword evidence="9" id="KW-0406">Ion transport</keyword>
<evidence type="ECO:0000256" key="3">
    <source>
        <dbReference type="ARBA" id="ARBA00022448"/>
    </source>
</evidence>
<evidence type="ECO:0000256" key="2">
    <source>
        <dbReference type="ARBA" id="ARBA00006434"/>
    </source>
</evidence>
<dbReference type="InterPro" id="IPR050277">
    <property type="entry name" value="Sodium:Solute_Symporter"/>
</dbReference>
<dbReference type="PANTHER" id="PTHR48086:SF3">
    <property type="entry name" value="SODIUM_PROLINE SYMPORTER"/>
    <property type="match status" value="1"/>
</dbReference>
<feature type="transmembrane region" description="Helical" evidence="13">
    <location>
        <begin position="178"/>
        <end position="196"/>
    </location>
</feature>
<keyword evidence="10 13" id="KW-0472">Membrane</keyword>
<keyword evidence="15" id="KW-1185">Reference proteome</keyword>
<comment type="catalytic activity">
    <reaction evidence="12">
        <text>L-proline(in) + Na(+)(in) = L-proline(out) + Na(+)(out)</text>
        <dbReference type="Rhea" id="RHEA:28967"/>
        <dbReference type="ChEBI" id="CHEBI:29101"/>
        <dbReference type="ChEBI" id="CHEBI:60039"/>
    </reaction>
</comment>
<organism evidence="14 15">
    <name type="scientific">Dichotomicrobium thermohalophilum</name>
    <dbReference type="NCBI Taxonomy" id="933063"/>
    <lineage>
        <taxon>Bacteria</taxon>
        <taxon>Pseudomonadati</taxon>
        <taxon>Pseudomonadota</taxon>
        <taxon>Alphaproteobacteria</taxon>
        <taxon>Hyphomicrobiales</taxon>
        <taxon>Hyphomicrobiaceae</taxon>
        <taxon>Dichotomicrobium</taxon>
    </lineage>
</organism>
<protein>
    <recommendedName>
        <fullName evidence="16">Na+/proline symporter</fullName>
    </recommendedName>
</protein>
<feature type="transmembrane region" description="Helical" evidence="13">
    <location>
        <begin position="135"/>
        <end position="166"/>
    </location>
</feature>
<dbReference type="InterPro" id="IPR001734">
    <property type="entry name" value="Na/solute_symporter"/>
</dbReference>
<evidence type="ECO:0000256" key="11">
    <source>
        <dbReference type="ARBA" id="ARBA00023201"/>
    </source>
</evidence>
<keyword evidence="7 13" id="KW-1133">Transmembrane helix</keyword>
<evidence type="ECO:0000256" key="5">
    <source>
        <dbReference type="ARBA" id="ARBA00022692"/>
    </source>
</evidence>
<dbReference type="InterPro" id="IPR038377">
    <property type="entry name" value="Na/Glc_symporter_sf"/>
</dbReference>
<evidence type="ECO:0000256" key="12">
    <source>
        <dbReference type="ARBA" id="ARBA00033708"/>
    </source>
</evidence>
<dbReference type="GO" id="GO:0015293">
    <property type="term" value="F:symporter activity"/>
    <property type="evidence" value="ECO:0007669"/>
    <property type="project" value="UniProtKB-KW"/>
</dbReference>
<feature type="transmembrane region" description="Helical" evidence="13">
    <location>
        <begin position="216"/>
        <end position="233"/>
    </location>
</feature>
<keyword evidence="3" id="KW-0813">Transport</keyword>
<keyword evidence="6" id="KW-0769">Symport</keyword>
<comment type="subcellular location">
    <subcellularLocation>
        <location evidence="1">Cell membrane</location>
        <topology evidence="1">Multi-pass membrane protein</topology>
    </subcellularLocation>
</comment>
<dbReference type="GO" id="GO:0006814">
    <property type="term" value="P:sodium ion transport"/>
    <property type="evidence" value="ECO:0007669"/>
    <property type="project" value="UniProtKB-KW"/>
</dbReference>
<evidence type="ECO:0000256" key="6">
    <source>
        <dbReference type="ARBA" id="ARBA00022847"/>
    </source>
</evidence>
<comment type="caution">
    <text evidence="14">The sequence shown here is derived from an EMBL/GenBank/DDBJ whole genome shotgun (WGS) entry which is preliminary data.</text>
</comment>
<comment type="similarity">
    <text evidence="2">Belongs to the sodium:solute symporter (SSF) (TC 2.A.21) family.</text>
</comment>
<evidence type="ECO:0000256" key="9">
    <source>
        <dbReference type="ARBA" id="ARBA00023065"/>
    </source>
</evidence>
<gene>
    <name evidence="14" type="ORF">BXY53_2677</name>
</gene>
<dbReference type="EMBL" id="QXDF01000004">
    <property type="protein sequence ID" value="RIA47294.1"/>
    <property type="molecule type" value="Genomic_DNA"/>
</dbReference>
<evidence type="ECO:0000313" key="14">
    <source>
        <dbReference type="EMBL" id="RIA47294.1"/>
    </source>
</evidence>
<feature type="transmembrane region" description="Helical" evidence="13">
    <location>
        <begin position="391"/>
        <end position="409"/>
    </location>
</feature>
<evidence type="ECO:0000256" key="8">
    <source>
        <dbReference type="ARBA" id="ARBA00023053"/>
    </source>
</evidence>